<protein>
    <submittedName>
        <fullName evidence="1">Uncharacterized protein</fullName>
    </submittedName>
</protein>
<proteinExistence type="predicted"/>
<evidence type="ECO:0000313" key="1">
    <source>
        <dbReference type="EMBL" id="KAK9870242.1"/>
    </source>
</evidence>
<feature type="non-terminal residue" evidence="1">
    <location>
        <position position="1"/>
    </location>
</feature>
<dbReference type="AlphaFoldDB" id="A0AAW1TQ97"/>
<dbReference type="EMBL" id="JARQZJ010000002">
    <property type="protein sequence ID" value="KAK9870242.1"/>
    <property type="molecule type" value="Genomic_DNA"/>
</dbReference>
<sequence>PPRQQRDQRYRVPFRIAGRDALRRESPWWSRGVPSQIHERARPMDLRPQLQSVLLQGQDGHLILLQKGKYL</sequence>
<gene>
    <name evidence="1" type="ORF">WA026_006328</name>
</gene>
<evidence type="ECO:0000313" key="2">
    <source>
        <dbReference type="Proteomes" id="UP001431783"/>
    </source>
</evidence>
<organism evidence="1 2">
    <name type="scientific">Henosepilachna vigintioctopunctata</name>
    <dbReference type="NCBI Taxonomy" id="420089"/>
    <lineage>
        <taxon>Eukaryota</taxon>
        <taxon>Metazoa</taxon>
        <taxon>Ecdysozoa</taxon>
        <taxon>Arthropoda</taxon>
        <taxon>Hexapoda</taxon>
        <taxon>Insecta</taxon>
        <taxon>Pterygota</taxon>
        <taxon>Neoptera</taxon>
        <taxon>Endopterygota</taxon>
        <taxon>Coleoptera</taxon>
        <taxon>Polyphaga</taxon>
        <taxon>Cucujiformia</taxon>
        <taxon>Coccinelloidea</taxon>
        <taxon>Coccinellidae</taxon>
        <taxon>Epilachninae</taxon>
        <taxon>Epilachnini</taxon>
        <taxon>Henosepilachna</taxon>
    </lineage>
</organism>
<comment type="caution">
    <text evidence="1">The sequence shown here is derived from an EMBL/GenBank/DDBJ whole genome shotgun (WGS) entry which is preliminary data.</text>
</comment>
<accession>A0AAW1TQ97</accession>
<reference evidence="1 2" key="1">
    <citation type="submission" date="2023-03" db="EMBL/GenBank/DDBJ databases">
        <title>Genome insight into feeding habits of ladybird beetles.</title>
        <authorList>
            <person name="Li H.-S."/>
            <person name="Huang Y.-H."/>
            <person name="Pang H."/>
        </authorList>
    </citation>
    <scope>NUCLEOTIDE SEQUENCE [LARGE SCALE GENOMIC DNA]</scope>
    <source>
        <strain evidence="1">SYSU_2023b</strain>
        <tissue evidence="1">Whole body</tissue>
    </source>
</reference>
<name>A0AAW1TQ97_9CUCU</name>
<dbReference type="Proteomes" id="UP001431783">
    <property type="component" value="Unassembled WGS sequence"/>
</dbReference>
<keyword evidence="2" id="KW-1185">Reference proteome</keyword>